<evidence type="ECO:0000256" key="1">
    <source>
        <dbReference type="SAM" id="MobiDB-lite"/>
    </source>
</evidence>
<comment type="caution">
    <text evidence="2">The sequence shown here is derived from an EMBL/GenBank/DDBJ whole genome shotgun (WGS) entry which is preliminary data.</text>
</comment>
<evidence type="ECO:0000313" key="3">
    <source>
        <dbReference type="Proteomes" id="UP001610335"/>
    </source>
</evidence>
<feature type="compositionally biased region" description="Basic residues" evidence="1">
    <location>
        <begin position="19"/>
        <end position="35"/>
    </location>
</feature>
<keyword evidence="3" id="KW-1185">Reference proteome</keyword>
<protein>
    <recommendedName>
        <fullName evidence="4">F-box domain-containing protein</fullName>
    </recommendedName>
</protein>
<evidence type="ECO:0008006" key="4">
    <source>
        <dbReference type="Google" id="ProtNLM"/>
    </source>
</evidence>
<dbReference type="Proteomes" id="UP001610335">
    <property type="component" value="Unassembled WGS sequence"/>
</dbReference>
<dbReference type="PANTHER" id="PTHR42085">
    <property type="entry name" value="F-BOX DOMAIN-CONTAINING PROTEIN"/>
    <property type="match status" value="1"/>
</dbReference>
<evidence type="ECO:0000313" key="2">
    <source>
        <dbReference type="EMBL" id="KAL2816030.1"/>
    </source>
</evidence>
<name>A0ABR4HL36_9EURO</name>
<sequence length="353" mass="40985">MPHTVSLQIPFSRDPTQRLRQKPKVKNVQKARIKHSFSPPAPSSSSSSPSPSSLYNRIFALPTEIRLEIYRHLLVRPCKFNLFHHRRVGCDEYPFIEDWKPTFRNSPKCLQCAECRWARWRNTEYELTSDTPARSQWARPKTNPFLCDDCYPDKQIEFGHEKSPLLKWIKCLCPRRTGLGVLLTNRRVYEEAAPIFWTENTFAFETGRNLADFLEAVGTDKRALIRSISFLSPVKDRMDDEEIPRCWPLLQQCLGLRELELDAAFLDDFACVKELSSVRVGRVWFVEKPLYQTYSVAVGEGWVWPRAAYRVAYKDSLVDLLGGCMMEGGHVDEGSLRRLFEERMPRGESEDDD</sequence>
<dbReference type="InterPro" id="IPR038883">
    <property type="entry name" value="AN11006-like"/>
</dbReference>
<gene>
    <name evidence="2" type="ORF">BDW59DRAFT_177483</name>
</gene>
<accession>A0ABR4HL36</accession>
<reference evidence="2 3" key="1">
    <citation type="submission" date="2024-07" db="EMBL/GenBank/DDBJ databases">
        <title>Section-level genome sequencing and comparative genomics of Aspergillus sections Usti and Cavernicolus.</title>
        <authorList>
            <consortium name="Lawrence Berkeley National Laboratory"/>
            <person name="Nybo J.L."/>
            <person name="Vesth T.C."/>
            <person name="Theobald S."/>
            <person name="Frisvad J.C."/>
            <person name="Larsen T.O."/>
            <person name="Kjaerboelling I."/>
            <person name="Rothschild-Mancinelli K."/>
            <person name="Lyhne E.K."/>
            <person name="Kogle M.E."/>
            <person name="Barry K."/>
            <person name="Clum A."/>
            <person name="Na H."/>
            <person name="Ledsgaard L."/>
            <person name="Lin J."/>
            <person name="Lipzen A."/>
            <person name="Kuo A."/>
            <person name="Riley R."/>
            <person name="Mondo S."/>
            <person name="LaButti K."/>
            <person name="Haridas S."/>
            <person name="Pangalinan J."/>
            <person name="Salamov A.A."/>
            <person name="Simmons B.A."/>
            <person name="Magnuson J.K."/>
            <person name="Chen J."/>
            <person name="Drula E."/>
            <person name="Henrissat B."/>
            <person name="Wiebenga A."/>
            <person name="Lubbers R.J."/>
            <person name="Gomes A.C."/>
            <person name="Makela M.R."/>
            <person name="Stajich J."/>
            <person name="Grigoriev I.V."/>
            <person name="Mortensen U.H."/>
            <person name="De vries R.P."/>
            <person name="Baker S.E."/>
            <person name="Andersen M.R."/>
        </authorList>
    </citation>
    <scope>NUCLEOTIDE SEQUENCE [LARGE SCALE GENOMIC DNA]</scope>
    <source>
        <strain evidence="2 3">CBS 600.67</strain>
    </source>
</reference>
<proteinExistence type="predicted"/>
<dbReference type="EMBL" id="JBFXLS010000106">
    <property type="protein sequence ID" value="KAL2816030.1"/>
    <property type="molecule type" value="Genomic_DNA"/>
</dbReference>
<feature type="region of interest" description="Disordered" evidence="1">
    <location>
        <begin position="1"/>
        <end position="52"/>
    </location>
</feature>
<organism evidence="2 3">
    <name type="scientific">Aspergillus cavernicola</name>
    <dbReference type="NCBI Taxonomy" id="176166"/>
    <lineage>
        <taxon>Eukaryota</taxon>
        <taxon>Fungi</taxon>
        <taxon>Dikarya</taxon>
        <taxon>Ascomycota</taxon>
        <taxon>Pezizomycotina</taxon>
        <taxon>Eurotiomycetes</taxon>
        <taxon>Eurotiomycetidae</taxon>
        <taxon>Eurotiales</taxon>
        <taxon>Aspergillaceae</taxon>
        <taxon>Aspergillus</taxon>
        <taxon>Aspergillus subgen. Nidulantes</taxon>
    </lineage>
</organism>
<feature type="compositionally biased region" description="Low complexity" evidence="1">
    <location>
        <begin position="43"/>
        <end position="52"/>
    </location>
</feature>
<dbReference type="PANTHER" id="PTHR42085:SF2">
    <property type="entry name" value="F-BOX DOMAIN-CONTAINING PROTEIN"/>
    <property type="match status" value="1"/>
</dbReference>